<feature type="domain" description="G-protein coupled receptors family 1 profile" evidence="15">
    <location>
        <begin position="32"/>
        <end position="283"/>
    </location>
</feature>
<dbReference type="PROSITE" id="PS50262">
    <property type="entry name" value="G_PROTEIN_RECEP_F1_2"/>
    <property type="match status" value="1"/>
</dbReference>
<dbReference type="SUPFAM" id="SSF81321">
    <property type="entry name" value="Family A G protein-coupled receptor-like"/>
    <property type="match status" value="1"/>
</dbReference>
<dbReference type="GO" id="GO:0006954">
    <property type="term" value="P:inflammatory response"/>
    <property type="evidence" value="ECO:0007669"/>
    <property type="project" value="TreeGrafter"/>
</dbReference>
<dbReference type="GO" id="GO:0005886">
    <property type="term" value="C:plasma membrane"/>
    <property type="evidence" value="ECO:0007669"/>
    <property type="project" value="UniProtKB-SubCell"/>
</dbReference>
<sequence>MTNATSAPSALPVSHQVGIGLLSLAFLLGFPGNLFVVWTIVCRVTRRSLTCLLVLNLAVADALVLLSAPLFIRFLAVRGWEFGSGMCKTVHYLCCVNMYASIYLICLMSVDRWLAVTRPFLSQQLRTKHTLWAFLLVLWILSFVFALPMPFYRSNLQPFLAKNISVYICMPYHWESEKHETFQYLWETLLGFLLPFCLILACYLSIICRLRSAMFQRKSRGNRLIVFIIGAFALFWLPYHLINILQVLGTLQKLPKVLQFAKTARPNVTAFAFFSSSVNPILYVFAGSSYIRRAGLGFMGKLFEGTNSEGGSFSSRSTRSSRSGSSPESSTLRKLSMRFGLRGVRDEWMETGAGPDAGSELQQLDLKAMSKGQL</sequence>
<dbReference type="GO" id="GO:0007200">
    <property type="term" value="P:phospholipase C-activating G protein-coupled receptor signaling pathway"/>
    <property type="evidence" value="ECO:0007669"/>
    <property type="project" value="TreeGrafter"/>
</dbReference>
<dbReference type="InterPro" id="IPR017452">
    <property type="entry name" value="GPCR_Rhodpsn_7TM"/>
</dbReference>
<evidence type="ECO:0000256" key="9">
    <source>
        <dbReference type="ARBA" id="ARBA00023180"/>
    </source>
</evidence>
<protein>
    <submittedName>
        <fullName evidence="16">Leukotriene B4 receptor 1-like</fullName>
    </submittedName>
</protein>
<feature type="transmembrane region" description="Helical" evidence="14">
    <location>
        <begin position="268"/>
        <end position="291"/>
    </location>
</feature>
<dbReference type="PRINTS" id="PR00237">
    <property type="entry name" value="GPCRRHODOPSN"/>
</dbReference>
<feature type="transmembrane region" description="Helical" evidence="14">
    <location>
        <begin position="53"/>
        <end position="77"/>
    </location>
</feature>
<evidence type="ECO:0000313" key="17">
    <source>
        <dbReference type="Proteomes" id="UP000034805"/>
    </source>
</evidence>
<dbReference type="Pfam" id="PF00001">
    <property type="entry name" value="7tm_1"/>
    <property type="match status" value="1"/>
</dbReference>
<reference evidence="16 17" key="1">
    <citation type="submission" date="2015-08" db="EMBL/GenBank/DDBJ databases">
        <title>The genome of the Asian arowana (Scleropages formosus).</title>
        <authorList>
            <person name="Tan M.H."/>
            <person name="Gan H.M."/>
            <person name="Croft L.J."/>
            <person name="Austin C.M."/>
        </authorList>
    </citation>
    <scope>NUCLEOTIDE SEQUENCE [LARGE SCALE GENOMIC DNA]</scope>
    <source>
        <strain evidence="16">Aro1</strain>
    </source>
</reference>
<dbReference type="Proteomes" id="UP000034805">
    <property type="component" value="Unassembled WGS sequence"/>
</dbReference>
<evidence type="ECO:0000256" key="1">
    <source>
        <dbReference type="ARBA" id="ARBA00004651"/>
    </source>
</evidence>
<feature type="transmembrane region" description="Helical" evidence="14">
    <location>
        <begin position="131"/>
        <end position="152"/>
    </location>
</feature>
<evidence type="ECO:0000256" key="14">
    <source>
        <dbReference type="SAM" id="Phobius"/>
    </source>
</evidence>
<evidence type="ECO:0000256" key="3">
    <source>
        <dbReference type="ARBA" id="ARBA00022553"/>
    </source>
</evidence>
<keyword evidence="7 14" id="KW-0472">Membrane</keyword>
<evidence type="ECO:0000259" key="15">
    <source>
        <dbReference type="PROSITE" id="PS50262"/>
    </source>
</evidence>
<dbReference type="FunFam" id="1.20.1070.10:FF:000109">
    <property type="entry name" value="Leukotriene B4 receptor"/>
    <property type="match status" value="1"/>
</dbReference>
<evidence type="ECO:0000313" key="16">
    <source>
        <dbReference type="EMBL" id="KPP64180.1"/>
    </source>
</evidence>
<organism evidence="16 17">
    <name type="scientific">Scleropages formosus</name>
    <name type="common">Asian bonytongue</name>
    <name type="synonym">Osteoglossum formosum</name>
    <dbReference type="NCBI Taxonomy" id="113540"/>
    <lineage>
        <taxon>Eukaryota</taxon>
        <taxon>Metazoa</taxon>
        <taxon>Chordata</taxon>
        <taxon>Craniata</taxon>
        <taxon>Vertebrata</taxon>
        <taxon>Euteleostomi</taxon>
        <taxon>Actinopterygii</taxon>
        <taxon>Neopterygii</taxon>
        <taxon>Teleostei</taxon>
        <taxon>Osteoglossocephala</taxon>
        <taxon>Osteoglossomorpha</taxon>
        <taxon>Osteoglossiformes</taxon>
        <taxon>Osteoglossidae</taxon>
        <taxon>Scleropages</taxon>
    </lineage>
</organism>
<dbReference type="InterPro" id="IPR003981">
    <property type="entry name" value="Leukotriene_B4_rcpt"/>
</dbReference>
<dbReference type="GO" id="GO:0004974">
    <property type="term" value="F:leukotriene receptor activity"/>
    <property type="evidence" value="ECO:0007669"/>
    <property type="project" value="InterPro"/>
</dbReference>
<feature type="transmembrane region" description="Helical" evidence="14">
    <location>
        <begin position="224"/>
        <end position="248"/>
    </location>
</feature>
<keyword evidence="2" id="KW-1003">Cell membrane</keyword>
<evidence type="ECO:0000256" key="2">
    <source>
        <dbReference type="ARBA" id="ARBA00022475"/>
    </source>
</evidence>
<feature type="compositionally biased region" description="Low complexity" evidence="13">
    <location>
        <begin position="309"/>
        <end position="330"/>
    </location>
</feature>
<feature type="transmembrane region" description="Helical" evidence="14">
    <location>
        <begin position="20"/>
        <end position="41"/>
    </location>
</feature>
<comment type="subcellular location">
    <subcellularLocation>
        <location evidence="1">Cell membrane</location>
        <topology evidence="1">Multi-pass membrane protein</topology>
    </subcellularLocation>
</comment>
<feature type="region of interest" description="Disordered" evidence="13">
    <location>
        <begin position="349"/>
        <end position="374"/>
    </location>
</feature>
<name>A0A0P7TSI5_SCLFO</name>
<dbReference type="PROSITE" id="PS00237">
    <property type="entry name" value="G_PROTEIN_RECEP_F1_1"/>
    <property type="match status" value="1"/>
</dbReference>
<dbReference type="EMBL" id="JARO02007251">
    <property type="protein sequence ID" value="KPP64180.1"/>
    <property type="molecule type" value="Genomic_DNA"/>
</dbReference>
<keyword evidence="8 12" id="KW-0675">Receptor</keyword>
<accession>A0A0P7TSI5</accession>
<keyword evidence="10 12" id="KW-0807">Transducer</keyword>
<dbReference type="PRINTS" id="PR01476">
    <property type="entry name" value="LTBRECEPTOR"/>
</dbReference>
<keyword evidence="4 12" id="KW-0812">Transmembrane</keyword>
<evidence type="ECO:0000256" key="6">
    <source>
        <dbReference type="ARBA" id="ARBA00023040"/>
    </source>
</evidence>
<proteinExistence type="inferred from homology"/>
<keyword evidence="6 12" id="KW-0297">G-protein coupled receptor</keyword>
<evidence type="ECO:0000256" key="4">
    <source>
        <dbReference type="ARBA" id="ARBA00022692"/>
    </source>
</evidence>
<dbReference type="PANTHER" id="PTHR24225:SF72">
    <property type="entry name" value="G-PROTEIN COUPLED RECEPTORS FAMILY 1 PROFILE DOMAIN-CONTAINING PROTEIN-RELATED"/>
    <property type="match status" value="1"/>
</dbReference>
<comment type="similarity">
    <text evidence="11">Belongs to the chemokine-like receptor (CMKLR) family.</text>
</comment>
<dbReference type="Gene3D" id="1.20.1070.10">
    <property type="entry name" value="Rhodopsin 7-helix transmembrane proteins"/>
    <property type="match status" value="1"/>
</dbReference>
<evidence type="ECO:0000256" key="11">
    <source>
        <dbReference type="ARBA" id="ARBA00025736"/>
    </source>
</evidence>
<evidence type="ECO:0000256" key="12">
    <source>
        <dbReference type="RuleBase" id="RU000688"/>
    </source>
</evidence>
<keyword evidence="3" id="KW-0597">Phosphoprotein</keyword>
<evidence type="ECO:0000256" key="13">
    <source>
        <dbReference type="SAM" id="MobiDB-lite"/>
    </source>
</evidence>
<gene>
    <name evidence="16" type="ORF">Z043_117508</name>
</gene>
<evidence type="ECO:0000256" key="7">
    <source>
        <dbReference type="ARBA" id="ARBA00023136"/>
    </source>
</evidence>
<dbReference type="KEGG" id="sfm:108940846"/>
<evidence type="ECO:0000256" key="8">
    <source>
        <dbReference type="ARBA" id="ARBA00023170"/>
    </source>
</evidence>
<keyword evidence="5 14" id="KW-1133">Transmembrane helix</keyword>
<dbReference type="GO" id="GO:0004875">
    <property type="term" value="F:complement receptor activity"/>
    <property type="evidence" value="ECO:0007669"/>
    <property type="project" value="TreeGrafter"/>
</dbReference>
<dbReference type="GO" id="GO:0007204">
    <property type="term" value="P:positive regulation of cytosolic calcium ion concentration"/>
    <property type="evidence" value="ECO:0007669"/>
    <property type="project" value="TreeGrafter"/>
</dbReference>
<dbReference type="InterPro" id="IPR000826">
    <property type="entry name" value="Formyl_rcpt-rel"/>
</dbReference>
<keyword evidence="9" id="KW-0325">Glycoprotein</keyword>
<dbReference type="AlphaFoldDB" id="A0A0P7TSI5"/>
<evidence type="ECO:0000256" key="5">
    <source>
        <dbReference type="ARBA" id="ARBA00022989"/>
    </source>
</evidence>
<dbReference type="PANTHER" id="PTHR24225">
    <property type="entry name" value="CHEMOTACTIC RECEPTOR"/>
    <property type="match status" value="1"/>
</dbReference>
<comment type="caution">
    <text evidence="16">The sequence shown here is derived from an EMBL/GenBank/DDBJ whole genome shotgun (WGS) entry which is preliminary data.</text>
</comment>
<dbReference type="STRING" id="113540.ENSSFOP00015019595"/>
<evidence type="ECO:0000256" key="10">
    <source>
        <dbReference type="ARBA" id="ARBA00023224"/>
    </source>
</evidence>
<dbReference type="RefSeq" id="XP_018618764.2">
    <property type="nucleotide sequence ID" value="XM_018763248.2"/>
</dbReference>
<dbReference type="InterPro" id="IPR000276">
    <property type="entry name" value="GPCR_Rhodpsn"/>
</dbReference>
<feature type="transmembrane region" description="Helical" evidence="14">
    <location>
        <begin position="89"/>
        <end position="110"/>
    </location>
</feature>
<feature type="region of interest" description="Disordered" evidence="13">
    <location>
        <begin position="307"/>
        <end position="333"/>
    </location>
</feature>
<feature type="transmembrane region" description="Helical" evidence="14">
    <location>
        <begin position="184"/>
        <end position="204"/>
    </location>
</feature>
<comment type="similarity">
    <text evidence="12">Belongs to the G-protein coupled receptor 1 family.</text>
</comment>